<proteinExistence type="predicted"/>
<gene>
    <name evidence="2" type="ORF">DWB61_10165</name>
</gene>
<dbReference type="InterPro" id="IPR032269">
    <property type="entry name" value="DUF4833"/>
</dbReference>
<reference evidence="2 3" key="1">
    <citation type="submission" date="2018-07" db="EMBL/GenBank/DDBJ databases">
        <title>Draft genome sequence of Ancylomarina sp. M1P.</title>
        <authorList>
            <person name="Yadav S."/>
            <person name="Villanueva L."/>
            <person name="Damste J.S.S."/>
        </authorList>
    </citation>
    <scope>NUCLEOTIDE SEQUENCE [LARGE SCALE GENOMIC DNA]</scope>
    <source>
        <strain evidence="2 3">M1P</strain>
    </source>
</reference>
<organism evidence="2 3">
    <name type="scientific">Ancylomarina euxinus</name>
    <dbReference type="NCBI Taxonomy" id="2283627"/>
    <lineage>
        <taxon>Bacteria</taxon>
        <taxon>Pseudomonadati</taxon>
        <taxon>Bacteroidota</taxon>
        <taxon>Bacteroidia</taxon>
        <taxon>Marinilabiliales</taxon>
        <taxon>Marinifilaceae</taxon>
        <taxon>Ancylomarina</taxon>
    </lineage>
</organism>
<keyword evidence="3" id="KW-1185">Reference proteome</keyword>
<protein>
    <submittedName>
        <fullName evidence="2">DUF4833 domain-containing protein</fullName>
    </submittedName>
</protein>
<sequence>MNFLNITLIFLSALSGSPVRYPIPTKSEGHLFYIQRTHNTNTVVYEANFDTNGNLNPDMPIKIHWVLYEEGSVIEPLTRLENRFAFGVKHKLVENNSQEYDIQLVSYKKLKLRLKQTAPFKAEIFQGEGQIASSLDHIFVIANDAGLWTKVKYLEVYTHIPKSENLKQEKIEVN</sequence>
<dbReference type="AlphaFoldDB" id="A0A425Y037"/>
<evidence type="ECO:0000259" key="1">
    <source>
        <dbReference type="Pfam" id="PF16117"/>
    </source>
</evidence>
<dbReference type="RefSeq" id="WP_125030790.1">
    <property type="nucleotide sequence ID" value="NZ_JAPXVP010000008.1"/>
</dbReference>
<feature type="domain" description="DUF4833" evidence="1">
    <location>
        <begin position="32"/>
        <end position="164"/>
    </location>
</feature>
<dbReference type="Proteomes" id="UP000285794">
    <property type="component" value="Unassembled WGS sequence"/>
</dbReference>
<dbReference type="OrthoDB" id="9785831at2"/>
<evidence type="ECO:0000313" key="3">
    <source>
        <dbReference type="Proteomes" id="UP000285794"/>
    </source>
</evidence>
<accession>A0A425Y037</accession>
<name>A0A425Y037_9BACT</name>
<dbReference type="EMBL" id="QQWG01000009">
    <property type="protein sequence ID" value="RRG21098.1"/>
    <property type="molecule type" value="Genomic_DNA"/>
</dbReference>
<dbReference type="Pfam" id="PF16117">
    <property type="entry name" value="DUF4833"/>
    <property type="match status" value="1"/>
</dbReference>
<evidence type="ECO:0000313" key="2">
    <source>
        <dbReference type="EMBL" id="RRG21098.1"/>
    </source>
</evidence>
<comment type="caution">
    <text evidence="2">The sequence shown here is derived from an EMBL/GenBank/DDBJ whole genome shotgun (WGS) entry which is preliminary data.</text>
</comment>